<keyword evidence="9" id="KW-0732">Signal</keyword>
<keyword evidence="4" id="KW-0249">Electron transport</keyword>
<dbReference type="GO" id="GO:0016020">
    <property type="term" value="C:membrane"/>
    <property type="evidence" value="ECO:0007669"/>
    <property type="project" value="UniProtKB-SubCell"/>
</dbReference>
<dbReference type="InterPro" id="IPR006593">
    <property type="entry name" value="Cyt_b561/ferric_Rdtase_TM"/>
</dbReference>
<dbReference type="InterPro" id="IPR015920">
    <property type="entry name" value="Cellobiose_DH-like_cyt"/>
</dbReference>
<dbReference type="EMBL" id="JAGMVJ010000014">
    <property type="protein sequence ID" value="KAH7082403.1"/>
    <property type="molecule type" value="Genomic_DNA"/>
</dbReference>
<feature type="domain" description="Cytochrome b561" evidence="10">
    <location>
        <begin position="269"/>
        <end position="469"/>
    </location>
</feature>
<feature type="chain" id="PRO_5035481403" description="Cytochrome b561 domain-containing protein" evidence="9">
    <location>
        <begin position="23"/>
        <end position="511"/>
    </location>
</feature>
<dbReference type="PANTHER" id="PTHR47797:SF1">
    <property type="entry name" value="CYTOCHROME B561 DOMAIN-CONTAINING PROTEIN-RELATED"/>
    <property type="match status" value="1"/>
</dbReference>
<dbReference type="AlphaFoldDB" id="A0A8K0VVY9"/>
<evidence type="ECO:0000256" key="9">
    <source>
        <dbReference type="SAM" id="SignalP"/>
    </source>
</evidence>
<dbReference type="CDD" id="cd09630">
    <property type="entry name" value="CDH_like_cytochrome"/>
    <property type="match status" value="1"/>
</dbReference>
<keyword evidence="5 8" id="KW-1133">Transmembrane helix</keyword>
<feature type="transmembrane region" description="Helical" evidence="8">
    <location>
        <begin position="336"/>
        <end position="363"/>
    </location>
</feature>
<evidence type="ECO:0000313" key="12">
    <source>
        <dbReference type="Proteomes" id="UP000813461"/>
    </source>
</evidence>
<dbReference type="SMART" id="SM00664">
    <property type="entry name" value="DoH"/>
    <property type="match status" value="1"/>
</dbReference>
<dbReference type="OrthoDB" id="19261at2759"/>
<dbReference type="Proteomes" id="UP000813461">
    <property type="component" value="Unassembled WGS sequence"/>
</dbReference>
<proteinExistence type="predicted"/>
<keyword evidence="2" id="KW-0813">Transport</keyword>
<evidence type="ECO:0000256" key="4">
    <source>
        <dbReference type="ARBA" id="ARBA00022982"/>
    </source>
</evidence>
<gene>
    <name evidence="11" type="ORF">FB567DRAFT_105717</name>
</gene>
<evidence type="ECO:0000256" key="5">
    <source>
        <dbReference type="ARBA" id="ARBA00022989"/>
    </source>
</evidence>
<evidence type="ECO:0000256" key="8">
    <source>
        <dbReference type="SAM" id="Phobius"/>
    </source>
</evidence>
<sequence>MKISSRTVLSSGVLALVSGAAAQVASVCPDTNVCFRLNIPENTASSGSGNIFFSISAPSSYEWVALGQGRQMSGANMFLVYTNAAGTNVTLSPRTASGYNPPTLNSNAQVTLLEGSGVSNGIMTANVRCANCNSWSGGSMDFTSTSGNWVYAYQSSNGPKNDNSQSASIRQHNEHEVFSWNFANARGGNSVNPLVSAAPSGTGSGTPAATSCIQRNAASATASGAGSAATPTPSSDDNDDDDNDYSQYRSKYASSFGSWPTAKPSPRPPTKRQNLPFCDEISNGNNGNANGGITTLSRSGPDTAKMQIAHGVLASLAFVGLFPMGSIAIRLASFPGIVWIHAAFQIFAYLVYIAGFGLGVYIAVEDGYMSEYHPIIGIVVLVIVFFQPILGFLHHLLFKKYSHRTMWSYAHIWVGRIAIALGIVNGGLGLKLAGSSQGSKIAYGVCAGLVGLVWIASMVLGERKRSKALKNAPPKYTHSQKSNSSDGQVENAQVETAQAAPADGHYAPKER</sequence>
<dbReference type="CDD" id="cd08760">
    <property type="entry name" value="Cyt_b561_FRRS1_like"/>
    <property type="match status" value="1"/>
</dbReference>
<feature type="transmembrane region" description="Helical" evidence="8">
    <location>
        <begin position="308"/>
        <end position="329"/>
    </location>
</feature>
<comment type="caution">
    <text evidence="11">The sequence shown here is derived from an EMBL/GenBank/DDBJ whole genome shotgun (WGS) entry which is preliminary data.</text>
</comment>
<evidence type="ECO:0000256" key="7">
    <source>
        <dbReference type="SAM" id="MobiDB-lite"/>
    </source>
</evidence>
<feature type="transmembrane region" description="Helical" evidence="8">
    <location>
        <begin position="441"/>
        <end position="460"/>
    </location>
</feature>
<name>A0A8K0VVY9_9PLEO</name>
<feature type="transmembrane region" description="Helical" evidence="8">
    <location>
        <begin position="410"/>
        <end position="429"/>
    </location>
</feature>
<feature type="region of interest" description="Disordered" evidence="7">
    <location>
        <begin position="255"/>
        <end position="274"/>
    </location>
</feature>
<dbReference type="PROSITE" id="PS50939">
    <property type="entry name" value="CYTOCHROME_B561"/>
    <property type="match status" value="1"/>
</dbReference>
<feature type="region of interest" description="Disordered" evidence="7">
    <location>
        <begin position="468"/>
        <end position="511"/>
    </location>
</feature>
<protein>
    <recommendedName>
        <fullName evidence="10">Cytochrome b561 domain-containing protein</fullName>
    </recommendedName>
</protein>
<dbReference type="SMART" id="SM00665">
    <property type="entry name" value="B561"/>
    <property type="match status" value="1"/>
</dbReference>
<feature type="compositionally biased region" description="Low complexity" evidence="7">
    <location>
        <begin position="220"/>
        <end position="235"/>
    </location>
</feature>
<dbReference type="Pfam" id="PF16010">
    <property type="entry name" value="CDH-cyt"/>
    <property type="match status" value="1"/>
</dbReference>
<evidence type="ECO:0000313" key="11">
    <source>
        <dbReference type="EMBL" id="KAH7082403.1"/>
    </source>
</evidence>
<comment type="subcellular location">
    <subcellularLocation>
        <location evidence="1">Membrane</location>
    </subcellularLocation>
</comment>
<keyword evidence="3 8" id="KW-0812">Transmembrane</keyword>
<dbReference type="Gene3D" id="1.20.120.1770">
    <property type="match status" value="1"/>
</dbReference>
<dbReference type="PANTHER" id="PTHR47797">
    <property type="entry name" value="DEHYDROGENASE, PUTATIVE (AFU_ORTHOLOGUE AFUA_8G05805)-RELATED"/>
    <property type="match status" value="1"/>
</dbReference>
<evidence type="ECO:0000256" key="6">
    <source>
        <dbReference type="ARBA" id="ARBA00023136"/>
    </source>
</evidence>
<organism evidence="11 12">
    <name type="scientific">Paraphoma chrysanthemicola</name>
    <dbReference type="NCBI Taxonomy" id="798071"/>
    <lineage>
        <taxon>Eukaryota</taxon>
        <taxon>Fungi</taxon>
        <taxon>Dikarya</taxon>
        <taxon>Ascomycota</taxon>
        <taxon>Pezizomycotina</taxon>
        <taxon>Dothideomycetes</taxon>
        <taxon>Pleosporomycetidae</taxon>
        <taxon>Pleosporales</taxon>
        <taxon>Pleosporineae</taxon>
        <taxon>Phaeosphaeriaceae</taxon>
        <taxon>Paraphoma</taxon>
    </lineage>
</organism>
<evidence type="ECO:0000256" key="3">
    <source>
        <dbReference type="ARBA" id="ARBA00022692"/>
    </source>
</evidence>
<evidence type="ECO:0000256" key="1">
    <source>
        <dbReference type="ARBA" id="ARBA00004370"/>
    </source>
</evidence>
<feature type="signal peptide" evidence="9">
    <location>
        <begin position="1"/>
        <end position="22"/>
    </location>
</feature>
<dbReference type="InterPro" id="IPR005018">
    <property type="entry name" value="DOMON_domain"/>
</dbReference>
<keyword evidence="6 8" id="KW-0472">Membrane</keyword>
<feature type="compositionally biased region" description="Polar residues" evidence="7">
    <location>
        <begin position="477"/>
        <end position="496"/>
    </location>
</feature>
<evidence type="ECO:0000256" key="2">
    <source>
        <dbReference type="ARBA" id="ARBA00022448"/>
    </source>
</evidence>
<dbReference type="SUPFAM" id="SSF49344">
    <property type="entry name" value="CBD9-like"/>
    <property type="match status" value="1"/>
</dbReference>
<reference evidence="11" key="1">
    <citation type="journal article" date="2021" name="Nat. Commun.">
        <title>Genetic determinants of endophytism in the Arabidopsis root mycobiome.</title>
        <authorList>
            <person name="Mesny F."/>
            <person name="Miyauchi S."/>
            <person name="Thiergart T."/>
            <person name="Pickel B."/>
            <person name="Atanasova L."/>
            <person name="Karlsson M."/>
            <person name="Huettel B."/>
            <person name="Barry K.W."/>
            <person name="Haridas S."/>
            <person name="Chen C."/>
            <person name="Bauer D."/>
            <person name="Andreopoulos W."/>
            <person name="Pangilinan J."/>
            <person name="LaButti K."/>
            <person name="Riley R."/>
            <person name="Lipzen A."/>
            <person name="Clum A."/>
            <person name="Drula E."/>
            <person name="Henrissat B."/>
            <person name="Kohler A."/>
            <person name="Grigoriev I.V."/>
            <person name="Martin F.M."/>
            <person name="Hacquard S."/>
        </authorList>
    </citation>
    <scope>NUCLEOTIDE SEQUENCE</scope>
    <source>
        <strain evidence="11">MPI-SDFR-AT-0120</strain>
    </source>
</reference>
<feature type="transmembrane region" description="Helical" evidence="8">
    <location>
        <begin position="375"/>
        <end position="398"/>
    </location>
</feature>
<accession>A0A8K0VVY9</accession>
<dbReference type="Gene3D" id="2.60.40.1210">
    <property type="entry name" value="Cellobiose dehydrogenase, cytochrome domain"/>
    <property type="match status" value="1"/>
</dbReference>
<keyword evidence="12" id="KW-1185">Reference proteome</keyword>
<evidence type="ECO:0000259" key="10">
    <source>
        <dbReference type="PROSITE" id="PS50939"/>
    </source>
</evidence>
<feature type="region of interest" description="Disordered" evidence="7">
    <location>
        <begin position="220"/>
        <end position="247"/>
    </location>
</feature>